<dbReference type="EMBL" id="CAKOGP040001942">
    <property type="protein sequence ID" value="CAJ1957401.1"/>
    <property type="molecule type" value="Genomic_DNA"/>
</dbReference>
<dbReference type="EMBL" id="CAKOGP040000113">
    <property type="protein sequence ID" value="CAJ1930212.1"/>
    <property type="molecule type" value="Genomic_DNA"/>
</dbReference>
<keyword evidence="4" id="KW-1185">Reference proteome</keyword>
<evidence type="ECO:0000313" key="1">
    <source>
        <dbReference type="EMBL" id="CAJ1930212.1"/>
    </source>
</evidence>
<organism evidence="1 4">
    <name type="scientific">Cylindrotheca closterium</name>
    <dbReference type="NCBI Taxonomy" id="2856"/>
    <lineage>
        <taxon>Eukaryota</taxon>
        <taxon>Sar</taxon>
        <taxon>Stramenopiles</taxon>
        <taxon>Ochrophyta</taxon>
        <taxon>Bacillariophyta</taxon>
        <taxon>Bacillariophyceae</taxon>
        <taxon>Bacillariophycidae</taxon>
        <taxon>Bacillariales</taxon>
        <taxon>Bacillariaceae</taxon>
        <taxon>Cylindrotheca</taxon>
    </lineage>
</organism>
<proteinExistence type="predicted"/>
<dbReference type="Proteomes" id="UP001295423">
    <property type="component" value="Unassembled WGS sequence"/>
</dbReference>
<dbReference type="AlphaFoldDB" id="A0AAD2CGS5"/>
<comment type="caution">
    <text evidence="1">The sequence shown here is derived from an EMBL/GenBank/DDBJ whole genome shotgun (WGS) entry which is preliminary data.</text>
</comment>
<name>A0AAD2CGS5_9STRA</name>
<evidence type="ECO:0000313" key="3">
    <source>
        <dbReference type="EMBL" id="CAJ1965620.1"/>
    </source>
</evidence>
<dbReference type="EMBL" id="CAKOGP040002207">
    <property type="protein sequence ID" value="CAJ1965620.1"/>
    <property type="molecule type" value="Genomic_DNA"/>
</dbReference>
<gene>
    <name evidence="2" type="ORF">CYCCA115_LOCUS16698</name>
    <name evidence="1" type="ORF">CYCCA115_LOCUS1865</name>
    <name evidence="3" type="ORF">CYCCA115_LOCUS21212</name>
</gene>
<evidence type="ECO:0000313" key="4">
    <source>
        <dbReference type="Proteomes" id="UP001295423"/>
    </source>
</evidence>
<reference evidence="1" key="1">
    <citation type="submission" date="2023-08" db="EMBL/GenBank/DDBJ databases">
        <authorList>
            <person name="Audoor S."/>
            <person name="Bilcke G."/>
        </authorList>
    </citation>
    <scope>NUCLEOTIDE SEQUENCE</scope>
</reference>
<protein>
    <submittedName>
        <fullName evidence="1">Uncharacterized protein</fullName>
    </submittedName>
</protein>
<accession>A0AAD2CGS5</accession>
<evidence type="ECO:0000313" key="2">
    <source>
        <dbReference type="EMBL" id="CAJ1957401.1"/>
    </source>
</evidence>
<sequence>MGTQFLSSVSICFSDDSIHQAIHDKKRPKKSEIQASFGFAVPTGKPYSVYGRGRKESVTAETISADAIRFNAPQMLAIDKLRLLNSSRVRAVLGVFFYSEFSSGYWFWR</sequence>